<dbReference type="PATRIC" id="fig|451644.5.peg.1311"/>
<name>A0A0J8UEF0_9MYCO</name>
<proteinExistence type="predicted"/>
<gene>
    <name evidence="1" type="ORF">ACT17_06395</name>
</gene>
<evidence type="ECO:0000313" key="2">
    <source>
        <dbReference type="Proteomes" id="UP000037594"/>
    </source>
</evidence>
<evidence type="ECO:0000313" key="1">
    <source>
        <dbReference type="EMBL" id="KMV19661.1"/>
    </source>
</evidence>
<dbReference type="EMBL" id="LFOD01000003">
    <property type="protein sequence ID" value="KMV19661.1"/>
    <property type="molecule type" value="Genomic_DNA"/>
</dbReference>
<accession>A0A0J8UEF0</accession>
<dbReference type="RefSeq" id="WP_048895605.1">
    <property type="nucleotide sequence ID" value="NZ_LFOD01000003.1"/>
</dbReference>
<dbReference type="Proteomes" id="UP000037594">
    <property type="component" value="Unassembled WGS sequence"/>
</dbReference>
<sequence length="64" mass="6895">MTAPVDRIAAIIDEHRPEYGGGARFELFCSASNCDWMAGEEVEDQDAAHARHVAEIITGSADCS</sequence>
<protein>
    <submittedName>
        <fullName evidence="1">Uncharacterized protein</fullName>
    </submittedName>
</protein>
<reference evidence="1 2" key="1">
    <citation type="submission" date="2015-06" db="EMBL/GenBank/DDBJ databases">
        <title>Genome sequence of Mycobacterium conceptionense strain MLE.</title>
        <authorList>
            <person name="Greninger A.L."/>
            <person name="Cunningham G."/>
            <person name="Chiu C.Y."/>
            <person name="Miller S."/>
        </authorList>
    </citation>
    <scope>NUCLEOTIDE SEQUENCE [LARGE SCALE GENOMIC DNA]</scope>
    <source>
        <strain evidence="1 2">MLE</strain>
    </source>
</reference>
<comment type="caution">
    <text evidence="1">The sequence shown here is derived from an EMBL/GenBank/DDBJ whole genome shotgun (WGS) entry which is preliminary data.</text>
</comment>
<dbReference type="AlphaFoldDB" id="A0A0J8UEF0"/>
<organism evidence="1 2">
    <name type="scientific">Mycolicibacterium conceptionense</name>
    <dbReference type="NCBI Taxonomy" id="451644"/>
    <lineage>
        <taxon>Bacteria</taxon>
        <taxon>Bacillati</taxon>
        <taxon>Actinomycetota</taxon>
        <taxon>Actinomycetes</taxon>
        <taxon>Mycobacteriales</taxon>
        <taxon>Mycobacteriaceae</taxon>
        <taxon>Mycolicibacterium</taxon>
    </lineage>
</organism>